<evidence type="ECO:0000313" key="5">
    <source>
        <dbReference type="EMBL" id="OFE13393.1"/>
    </source>
</evidence>
<keyword evidence="2" id="KW-0560">Oxidoreductase</keyword>
<accession>A0A1E8CLW6</accession>
<dbReference type="AlphaFoldDB" id="A0A1E8CLW6"/>
<organism evidence="5 6">
    <name type="scientific">Pseudohongiella acticola</name>
    <dbReference type="NCBI Taxonomy" id="1524254"/>
    <lineage>
        <taxon>Bacteria</taxon>
        <taxon>Pseudomonadati</taxon>
        <taxon>Pseudomonadota</taxon>
        <taxon>Gammaproteobacteria</taxon>
        <taxon>Pseudomonadales</taxon>
        <taxon>Pseudohongiellaceae</taxon>
        <taxon>Pseudohongiella</taxon>
    </lineage>
</organism>
<evidence type="ECO:0000256" key="2">
    <source>
        <dbReference type="ARBA" id="ARBA00023002"/>
    </source>
</evidence>
<dbReference type="EMBL" id="MASR01000001">
    <property type="protein sequence ID" value="OFE13393.1"/>
    <property type="molecule type" value="Genomic_DNA"/>
</dbReference>
<feature type="domain" description="Ketoreductase" evidence="4">
    <location>
        <begin position="9"/>
        <end position="174"/>
    </location>
</feature>
<evidence type="ECO:0000313" key="6">
    <source>
        <dbReference type="Proteomes" id="UP000175669"/>
    </source>
</evidence>
<gene>
    <name evidence="5" type="ORF">PHACT_09790</name>
</gene>
<dbReference type="RefSeq" id="WP_070117466.1">
    <property type="nucleotide sequence ID" value="NZ_MASR01000001.1"/>
</dbReference>
<dbReference type="GO" id="GO:0016491">
    <property type="term" value="F:oxidoreductase activity"/>
    <property type="evidence" value="ECO:0007669"/>
    <property type="project" value="UniProtKB-KW"/>
</dbReference>
<dbReference type="SMART" id="SM00822">
    <property type="entry name" value="PKS_KR"/>
    <property type="match status" value="1"/>
</dbReference>
<name>A0A1E8CLW6_9GAMM</name>
<dbReference type="CDD" id="cd05233">
    <property type="entry name" value="SDR_c"/>
    <property type="match status" value="1"/>
</dbReference>
<dbReference type="FunFam" id="3.40.50.720:FF:000084">
    <property type="entry name" value="Short-chain dehydrogenase reductase"/>
    <property type="match status" value="1"/>
</dbReference>
<dbReference type="InterPro" id="IPR036291">
    <property type="entry name" value="NAD(P)-bd_dom_sf"/>
</dbReference>
<evidence type="ECO:0000259" key="4">
    <source>
        <dbReference type="SMART" id="SM00822"/>
    </source>
</evidence>
<reference evidence="6" key="1">
    <citation type="submission" date="2016-07" db="EMBL/GenBank/DDBJ databases">
        <authorList>
            <person name="Florea S."/>
            <person name="Webb J.S."/>
            <person name="Jaromczyk J."/>
            <person name="Schardl C.L."/>
        </authorList>
    </citation>
    <scope>NUCLEOTIDE SEQUENCE [LARGE SCALE GENOMIC DNA]</scope>
    <source>
        <strain evidence="6">KCTC 42131</strain>
    </source>
</reference>
<evidence type="ECO:0000256" key="3">
    <source>
        <dbReference type="RuleBase" id="RU000363"/>
    </source>
</evidence>
<dbReference type="SUPFAM" id="SSF51735">
    <property type="entry name" value="NAD(P)-binding Rossmann-fold domains"/>
    <property type="match status" value="1"/>
</dbReference>
<dbReference type="OrthoDB" id="9810734at2"/>
<dbReference type="Pfam" id="PF00106">
    <property type="entry name" value="adh_short"/>
    <property type="match status" value="1"/>
</dbReference>
<dbReference type="InterPro" id="IPR002347">
    <property type="entry name" value="SDR_fam"/>
</dbReference>
<dbReference type="InterPro" id="IPR020904">
    <property type="entry name" value="Sc_DH/Rdtase_CS"/>
</dbReference>
<comment type="similarity">
    <text evidence="1 3">Belongs to the short-chain dehydrogenases/reductases (SDR) family.</text>
</comment>
<dbReference type="Proteomes" id="UP000175669">
    <property type="component" value="Unassembled WGS sequence"/>
</dbReference>
<comment type="caution">
    <text evidence="5">The sequence shown here is derived from an EMBL/GenBank/DDBJ whole genome shotgun (WGS) entry which is preliminary data.</text>
</comment>
<sequence length="242" mass="25692">MAQLLEQQGVIITGGTRGIGKAIAEAVLAEGGRVLITGRSQASVDEALAASNHPELFGMPADVANEEDTVAVFARAVELFGKVDAVVNNAGIARAGAIQNLRLKDFQMVMDTNLNGAFLYSREAFRVMKDTGGGRILNIGSISSETPRFGSVPYTTSKFGLQGMTRALAIEGREIGIMVSCLHPGNVHTDIWDKAPKSVADEPKMAVKDIARVAVLMLSMPQNATIIDATVLDPRQPFLGRG</sequence>
<dbReference type="PANTHER" id="PTHR43669:SF3">
    <property type="entry name" value="ALCOHOL DEHYDROGENASE, PUTATIVE (AFU_ORTHOLOGUE AFUA_3G03445)-RELATED"/>
    <property type="match status" value="1"/>
</dbReference>
<dbReference type="InterPro" id="IPR057326">
    <property type="entry name" value="KR_dom"/>
</dbReference>
<dbReference type="STRING" id="1524254.PHACT_09790"/>
<dbReference type="PRINTS" id="PR00080">
    <property type="entry name" value="SDRFAMILY"/>
</dbReference>
<dbReference type="Gene3D" id="3.40.50.720">
    <property type="entry name" value="NAD(P)-binding Rossmann-like Domain"/>
    <property type="match status" value="1"/>
</dbReference>
<keyword evidence="6" id="KW-1185">Reference proteome</keyword>
<dbReference type="PROSITE" id="PS00061">
    <property type="entry name" value="ADH_SHORT"/>
    <property type="match status" value="1"/>
</dbReference>
<proteinExistence type="inferred from homology"/>
<dbReference type="PANTHER" id="PTHR43669">
    <property type="entry name" value="5-KETO-D-GLUCONATE 5-REDUCTASE"/>
    <property type="match status" value="1"/>
</dbReference>
<dbReference type="PRINTS" id="PR00081">
    <property type="entry name" value="GDHRDH"/>
</dbReference>
<evidence type="ECO:0000256" key="1">
    <source>
        <dbReference type="ARBA" id="ARBA00006484"/>
    </source>
</evidence>
<protein>
    <recommendedName>
        <fullName evidence="4">Ketoreductase domain-containing protein</fullName>
    </recommendedName>
</protein>